<dbReference type="GO" id="GO:0005507">
    <property type="term" value="F:copper ion binding"/>
    <property type="evidence" value="ECO:0007669"/>
    <property type="project" value="TreeGrafter"/>
</dbReference>
<dbReference type="Proteomes" id="UP000782312">
    <property type="component" value="Unassembled WGS sequence"/>
</dbReference>
<gene>
    <name evidence="2" type="ORF">HYZ11_18125</name>
</gene>
<protein>
    <submittedName>
        <fullName evidence="2">Divalent-cation tolerance protein CutA</fullName>
    </submittedName>
</protein>
<sequence>MREGAGFRLVLVTAGTEEEGARIARALVKEGLAACANIVPRIRSIYRWKGEVQDEPECLLFIKTTAARQEALTERVGELHSYSVPETISLPLDRGRESYLDWVAAACGGGS</sequence>
<proteinExistence type="inferred from homology"/>
<comment type="caution">
    <text evidence="2">The sequence shown here is derived from an EMBL/GenBank/DDBJ whole genome shotgun (WGS) entry which is preliminary data.</text>
</comment>
<dbReference type="InterPro" id="IPR015867">
    <property type="entry name" value="N-reg_PII/ATP_PRibTrfase_C"/>
</dbReference>
<dbReference type="InterPro" id="IPR011322">
    <property type="entry name" value="N-reg_PII-like_a/b"/>
</dbReference>
<dbReference type="Gene3D" id="3.30.70.120">
    <property type="match status" value="1"/>
</dbReference>
<evidence type="ECO:0000313" key="3">
    <source>
        <dbReference type="Proteomes" id="UP000782312"/>
    </source>
</evidence>
<evidence type="ECO:0000256" key="1">
    <source>
        <dbReference type="ARBA" id="ARBA00010169"/>
    </source>
</evidence>
<name>A0A932I5J4_UNCTE</name>
<dbReference type="PANTHER" id="PTHR23419:SF8">
    <property type="entry name" value="FI09726P"/>
    <property type="match status" value="1"/>
</dbReference>
<organism evidence="2 3">
    <name type="scientific">Tectimicrobiota bacterium</name>
    <dbReference type="NCBI Taxonomy" id="2528274"/>
    <lineage>
        <taxon>Bacteria</taxon>
        <taxon>Pseudomonadati</taxon>
        <taxon>Nitrospinota/Tectimicrobiota group</taxon>
        <taxon>Candidatus Tectimicrobiota</taxon>
    </lineage>
</organism>
<reference evidence="2" key="1">
    <citation type="submission" date="2020-07" db="EMBL/GenBank/DDBJ databases">
        <title>Huge and variable diversity of episymbiotic CPR bacteria and DPANN archaea in groundwater ecosystems.</title>
        <authorList>
            <person name="He C.Y."/>
            <person name="Keren R."/>
            <person name="Whittaker M."/>
            <person name="Farag I.F."/>
            <person name="Doudna J."/>
            <person name="Cate J.H.D."/>
            <person name="Banfield J.F."/>
        </authorList>
    </citation>
    <scope>NUCLEOTIDE SEQUENCE</scope>
    <source>
        <strain evidence="2">NC_groundwater_763_Ag_S-0.2um_68_21</strain>
    </source>
</reference>
<dbReference type="SUPFAM" id="SSF54913">
    <property type="entry name" value="GlnB-like"/>
    <property type="match status" value="1"/>
</dbReference>
<dbReference type="PANTHER" id="PTHR23419">
    <property type="entry name" value="DIVALENT CATION TOLERANCE CUTA-RELATED"/>
    <property type="match status" value="1"/>
</dbReference>
<accession>A0A932I5J4</accession>
<evidence type="ECO:0000313" key="2">
    <source>
        <dbReference type="EMBL" id="MBI3129529.1"/>
    </source>
</evidence>
<dbReference type="AlphaFoldDB" id="A0A932I5J4"/>
<dbReference type="EMBL" id="JACPUR010000041">
    <property type="protein sequence ID" value="MBI3129529.1"/>
    <property type="molecule type" value="Genomic_DNA"/>
</dbReference>
<dbReference type="Pfam" id="PF03091">
    <property type="entry name" value="CutA1"/>
    <property type="match status" value="1"/>
</dbReference>
<comment type="similarity">
    <text evidence="1">Belongs to the CutA family.</text>
</comment>
<dbReference type="InterPro" id="IPR004323">
    <property type="entry name" value="Ion_tolerance_CutA"/>
</dbReference>
<dbReference type="GO" id="GO:0010038">
    <property type="term" value="P:response to metal ion"/>
    <property type="evidence" value="ECO:0007669"/>
    <property type="project" value="InterPro"/>
</dbReference>